<dbReference type="PANTHER" id="PTHR24246">
    <property type="entry name" value="OLFACTORY RECEPTOR AND ADENOSINE RECEPTOR"/>
    <property type="match status" value="1"/>
</dbReference>
<dbReference type="EMBL" id="JAHGAV010001040">
    <property type="protein sequence ID" value="KAG6923000.1"/>
    <property type="molecule type" value="Genomic_DNA"/>
</dbReference>
<evidence type="ECO:0000256" key="9">
    <source>
        <dbReference type="ARBA" id="ARBA00023180"/>
    </source>
</evidence>
<keyword evidence="9 11" id="KW-0325">Glycoprotein</keyword>
<reference evidence="14 15" key="1">
    <citation type="journal article" date="2020" name="G3 (Bethesda)">
        <title>Draft Genome of the Common Snapping Turtle, Chelydra serpentina, a Model for Phenotypic Plasticity in Reptiles.</title>
        <authorList>
            <person name="Das D."/>
            <person name="Singh S.K."/>
            <person name="Bierstedt J."/>
            <person name="Erickson A."/>
            <person name="Galli G.L.J."/>
            <person name="Crossley D.A. 2nd"/>
            <person name="Rhen T."/>
        </authorList>
    </citation>
    <scope>NUCLEOTIDE SEQUENCE [LARGE SCALE GENOMIC DNA]</scope>
    <source>
        <strain evidence="14">KW</strain>
    </source>
</reference>
<dbReference type="InterPro" id="IPR017452">
    <property type="entry name" value="GPCR_Rhodpsn_7TM"/>
</dbReference>
<dbReference type="GO" id="GO:0001609">
    <property type="term" value="F:G protein-coupled adenosine receptor activity"/>
    <property type="evidence" value="ECO:0007669"/>
    <property type="project" value="UniProtKB-UniRule"/>
</dbReference>
<dbReference type="Proteomes" id="UP000765507">
    <property type="component" value="Unassembled WGS sequence"/>
</dbReference>
<evidence type="ECO:0000256" key="3">
    <source>
        <dbReference type="ARBA" id="ARBA00022692"/>
    </source>
</evidence>
<dbReference type="PROSITE" id="PS50262">
    <property type="entry name" value="G_PROTEIN_RECEP_F1_2"/>
    <property type="match status" value="1"/>
</dbReference>
<feature type="transmembrane region" description="Helical" evidence="11">
    <location>
        <begin position="213"/>
        <end position="236"/>
    </location>
</feature>
<accession>A0A8T1S2D4</accession>
<keyword evidence="15" id="KW-1185">Reference proteome</keyword>
<dbReference type="PRINTS" id="PR00424">
    <property type="entry name" value="ADENOSINER"/>
</dbReference>
<keyword evidence="8 11" id="KW-0675">Receptor</keyword>
<evidence type="ECO:0000259" key="13">
    <source>
        <dbReference type="PROSITE" id="PS50262"/>
    </source>
</evidence>
<keyword evidence="6 11" id="KW-0472">Membrane</keyword>
<dbReference type="InterPro" id="IPR001634">
    <property type="entry name" value="Adenosn_rcpt"/>
</dbReference>
<evidence type="ECO:0000256" key="7">
    <source>
        <dbReference type="ARBA" id="ARBA00023157"/>
    </source>
</evidence>
<evidence type="ECO:0000256" key="5">
    <source>
        <dbReference type="ARBA" id="ARBA00023040"/>
    </source>
</evidence>
<feature type="region of interest" description="Disordered" evidence="12">
    <location>
        <begin position="340"/>
        <end position="372"/>
    </location>
</feature>
<keyword evidence="2 11" id="KW-1003">Cell membrane</keyword>
<feature type="transmembrane region" description="Helical" evidence="11">
    <location>
        <begin position="257"/>
        <end position="276"/>
    </location>
</feature>
<gene>
    <name evidence="14" type="ORF">G0U57_000298</name>
</gene>
<organism evidence="14 15">
    <name type="scientific">Chelydra serpentina</name>
    <name type="common">Snapping turtle</name>
    <name type="synonym">Testudo serpentina</name>
    <dbReference type="NCBI Taxonomy" id="8475"/>
    <lineage>
        <taxon>Eukaryota</taxon>
        <taxon>Metazoa</taxon>
        <taxon>Chordata</taxon>
        <taxon>Craniata</taxon>
        <taxon>Vertebrata</taxon>
        <taxon>Euteleostomi</taxon>
        <taxon>Archelosauria</taxon>
        <taxon>Testudinata</taxon>
        <taxon>Testudines</taxon>
        <taxon>Cryptodira</taxon>
        <taxon>Durocryptodira</taxon>
        <taxon>Americhelydia</taxon>
        <taxon>Chelydroidea</taxon>
        <taxon>Chelydridae</taxon>
        <taxon>Chelydra</taxon>
    </lineage>
</organism>
<keyword evidence="10 11" id="KW-0807">Transducer</keyword>
<feature type="transmembrane region" description="Helical" evidence="11">
    <location>
        <begin position="119"/>
        <end position="139"/>
    </location>
</feature>
<dbReference type="PANTHER" id="PTHR24246:SF27">
    <property type="entry name" value="ADENOSINE RECEPTOR, ISOFORM A"/>
    <property type="match status" value="1"/>
</dbReference>
<comment type="subcellular location">
    <subcellularLocation>
        <location evidence="1 11">Cell membrane</location>
        <topology evidence="1 11">Multi-pass membrane protein</topology>
    </subcellularLocation>
</comment>
<evidence type="ECO:0000256" key="2">
    <source>
        <dbReference type="ARBA" id="ARBA00022475"/>
    </source>
</evidence>
<comment type="caution">
    <text evidence="14">The sequence shown here is derived from an EMBL/GenBank/DDBJ whole genome shotgun (WGS) entry which is preliminary data.</text>
</comment>
<keyword evidence="7 11" id="KW-1015">Disulfide bond</keyword>
<evidence type="ECO:0000313" key="15">
    <source>
        <dbReference type="Proteomes" id="UP000765507"/>
    </source>
</evidence>
<dbReference type="Gene3D" id="1.20.1070.10">
    <property type="entry name" value="Rhodopsin 7-helix transmembrane proteins"/>
    <property type="match status" value="1"/>
</dbReference>
<feature type="transmembrane region" description="Helical" evidence="11">
    <location>
        <begin position="70"/>
        <end position="98"/>
    </location>
</feature>
<dbReference type="Pfam" id="PF00001">
    <property type="entry name" value="7tm_1"/>
    <property type="match status" value="2"/>
</dbReference>
<feature type="domain" description="G-protein coupled receptors family 1 profile" evidence="13">
    <location>
        <begin position="21"/>
        <end position="312"/>
    </location>
</feature>
<keyword evidence="4 11" id="KW-1133">Transmembrane helix</keyword>
<evidence type="ECO:0000256" key="1">
    <source>
        <dbReference type="ARBA" id="ARBA00004651"/>
    </source>
</evidence>
<sequence length="372" mass="40292">MDLYLGFVVLEGLLALAVVATNLLVCAALCLHRELRSVTNCLVACLALADLGVGALAIPCSVALSLELSLCFYTCLFLACFPLVTTQFSILLLLLIALNAQLKIRLPSSYVVHVRRGRALGAVGLFWLLSLLIGLSPMMGWNRLAGYVEGNRTLATSFAAERAAVVLIARDQPYGGFLSKAYPAARGAPHSPQPHDDHLGRCSFTSVFAPEFLVYFLFFACTLLPLGALLGIYADLFRLVRGHFLARAAKRGELPMARTLLLLLAIFCVCWIPLHVLYCVRLLCPGCRSYAALDRLAVLLSHLNSLANPLVYAMRKRDFGRALRAVCLRHGPCCPGAKVHPQGRSGRGEGPRPQPCSLSPCQREGPGARIPA</sequence>
<evidence type="ECO:0000256" key="8">
    <source>
        <dbReference type="ARBA" id="ARBA00023170"/>
    </source>
</evidence>
<evidence type="ECO:0000256" key="11">
    <source>
        <dbReference type="RuleBase" id="RU201114"/>
    </source>
</evidence>
<keyword evidence="3 11" id="KW-0812">Transmembrane</keyword>
<dbReference type="SUPFAM" id="SSF81321">
    <property type="entry name" value="Family A G protein-coupled receptor-like"/>
    <property type="match status" value="1"/>
</dbReference>
<keyword evidence="5 11" id="KW-0297">G-protein coupled receptor</keyword>
<dbReference type="InterPro" id="IPR000276">
    <property type="entry name" value="GPCR_Rhodpsn"/>
</dbReference>
<proteinExistence type="inferred from homology"/>
<feature type="transmembrane region" description="Helical" evidence="11">
    <location>
        <begin position="12"/>
        <end position="31"/>
    </location>
</feature>
<feature type="transmembrane region" description="Helical" evidence="11">
    <location>
        <begin position="43"/>
        <end position="64"/>
    </location>
</feature>
<name>A0A8T1S2D4_CHESE</name>
<dbReference type="OrthoDB" id="284782at2759"/>
<protein>
    <submittedName>
        <fullName evidence="14">Adenosine receptor A1-like</fullName>
    </submittedName>
</protein>
<evidence type="ECO:0000256" key="10">
    <source>
        <dbReference type="ARBA" id="ARBA00023224"/>
    </source>
</evidence>
<comment type="similarity">
    <text evidence="11">Belongs to the G-protein coupled receptor 1 family.</text>
</comment>
<evidence type="ECO:0000256" key="12">
    <source>
        <dbReference type="SAM" id="MobiDB-lite"/>
    </source>
</evidence>
<evidence type="ECO:0000256" key="6">
    <source>
        <dbReference type="ARBA" id="ARBA00023136"/>
    </source>
</evidence>
<dbReference type="PRINTS" id="PR00237">
    <property type="entry name" value="GPCRRHODOPSN"/>
</dbReference>
<dbReference type="AlphaFoldDB" id="A0A8T1S2D4"/>
<dbReference type="GO" id="GO:0005886">
    <property type="term" value="C:plasma membrane"/>
    <property type="evidence" value="ECO:0007669"/>
    <property type="project" value="UniProtKB-SubCell"/>
</dbReference>
<evidence type="ECO:0000313" key="14">
    <source>
        <dbReference type="EMBL" id="KAG6923000.1"/>
    </source>
</evidence>
<evidence type="ECO:0000256" key="4">
    <source>
        <dbReference type="ARBA" id="ARBA00022989"/>
    </source>
</evidence>